<feature type="transmembrane region" description="Helical" evidence="1">
    <location>
        <begin position="55"/>
        <end position="73"/>
    </location>
</feature>
<gene>
    <name evidence="3" type="ORF">IBLFYP30_01881</name>
    <name evidence="2" type="ORF">LIP50_02050</name>
</gene>
<keyword evidence="1" id="KW-1133">Transmembrane helix</keyword>
<evidence type="ECO:0000256" key="1">
    <source>
        <dbReference type="SAM" id="Phobius"/>
    </source>
</evidence>
<accession>A0A6N3CIN5</accession>
<proteinExistence type="predicted"/>
<organism evidence="3">
    <name type="scientific">Intestinibacter bartlettii</name>
    <dbReference type="NCBI Taxonomy" id="261299"/>
    <lineage>
        <taxon>Bacteria</taxon>
        <taxon>Bacillati</taxon>
        <taxon>Bacillota</taxon>
        <taxon>Clostridia</taxon>
        <taxon>Peptostreptococcales</taxon>
        <taxon>Peptostreptococcaceae</taxon>
        <taxon>Intestinibacter</taxon>
    </lineage>
</organism>
<evidence type="ECO:0000313" key="2">
    <source>
        <dbReference type="EMBL" id="MCB5444980.1"/>
    </source>
</evidence>
<keyword evidence="1" id="KW-0812">Transmembrane</keyword>
<reference evidence="2 4" key="2">
    <citation type="submission" date="2021-10" db="EMBL/GenBank/DDBJ databases">
        <title>Collection of gut derived symbiotic bacterial strains cultured from healthy donors.</title>
        <authorList>
            <person name="Lin H."/>
            <person name="Littmann E."/>
            <person name="Claire K."/>
            <person name="Pamer E."/>
        </authorList>
    </citation>
    <scope>NUCLEOTIDE SEQUENCE [LARGE SCALE GENOMIC DNA]</scope>
    <source>
        <strain evidence="2 4">MSK.17.68</strain>
    </source>
</reference>
<name>A0A6N3CIN5_9FIRM</name>
<reference evidence="3" key="1">
    <citation type="submission" date="2019-11" db="EMBL/GenBank/DDBJ databases">
        <authorList>
            <person name="Feng L."/>
        </authorList>
    </citation>
    <scope>NUCLEOTIDE SEQUENCE</scope>
    <source>
        <strain evidence="3">IbartlettiiLFYP30</strain>
    </source>
</reference>
<evidence type="ECO:0000313" key="3">
    <source>
        <dbReference type="EMBL" id="VYU15705.1"/>
    </source>
</evidence>
<evidence type="ECO:0000313" key="4">
    <source>
        <dbReference type="Proteomes" id="UP001299409"/>
    </source>
</evidence>
<dbReference type="EMBL" id="JAJBMB010000001">
    <property type="protein sequence ID" value="MCB5444980.1"/>
    <property type="molecule type" value="Genomic_DNA"/>
</dbReference>
<keyword evidence="4" id="KW-1185">Reference proteome</keyword>
<dbReference type="AlphaFoldDB" id="A0A6N3CIN5"/>
<feature type="transmembrane region" description="Helical" evidence="1">
    <location>
        <begin position="136"/>
        <end position="159"/>
    </location>
</feature>
<feature type="transmembrane region" description="Helical" evidence="1">
    <location>
        <begin position="12"/>
        <end position="35"/>
    </location>
</feature>
<feature type="transmembrane region" description="Helical" evidence="1">
    <location>
        <begin position="98"/>
        <end position="124"/>
    </location>
</feature>
<sequence>MSNTQNNLKSYLLSKCIVGYGIINGLINATIFYFMEKGHPDALFYAGDIIKDLTFTTFLLGFLLALIVMPLTVKDLEKGKFSSQDSVHKLEKYLPNHLFVFSIVLGLVTAILTIILSSIIVFLFNIAPLTVMQMMFFKGITCAVCGGIAGYLCIIKVAYRK</sequence>
<dbReference type="Proteomes" id="UP001299409">
    <property type="component" value="Unassembled WGS sequence"/>
</dbReference>
<dbReference type="EMBL" id="CACRUE010000029">
    <property type="protein sequence ID" value="VYU15705.1"/>
    <property type="molecule type" value="Genomic_DNA"/>
</dbReference>
<protein>
    <submittedName>
        <fullName evidence="3">Uncharacterized protein</fullName>
    </submittedName>
</protein>
<keyword evidence="1" id="KW-0472">Membrane</keyword>
<dbReference type="RefSeq" id="WP_048925523.1">
    <property type="nucleotide sequence ID" value="NZ_BAABXU010000001.1"/>
</dbReference>